<comment type="caution">
    <text evidence="1">The sequence shown here is derived from an EMBL/GenBank/DDBJ whole genome shotgun (WGS) entry which is preliminary data.</text>
</comment>
<keyword evidence="2" id="KW-1185">Reference proteome</keyword>
<evidence type="ECO:0000313" key="2">
    <source>
        <dbReference type="Proteomes" id="UP000826195"/>
    </source>
</evidence>
<gene>
    <name evidence="1" type="ORF">KQX54_017624</name>
</gene>
<dbReference type="AlphaFoldDB" id="A0AAV7IG74"/>
<name>A0AAV7IG74_COTGL</name>
<proteinExistence type="predicted"/>
<accession>A0AAV7IG74</accession>
<reference evidence="1 2" key="1">
    <citation type="journal article" date="2021" name="J. Hered.">
        <title>A chromosome-level genome assembly of the parasitoid wasp, Cotesia glomerata (Hymenoptera: Braconidae).</title>
        <authorList>
            <person name="Pinto B.J."/>
            <person name="Weis J.J."/>
            <person name="Gamble T."/>
            <person name="Ode P.J."/>
            <person name="Paul R."/>
            <person name="Zaspel J.M."/>
        </authorList>
    </citation>
    <scope>NUCLEOTIDE SEQUENCE [LARGE SCALE GENOMIC DNA]</scope>
    <source>
        <strain evidence="1">CgM1</strain>
    </source>
</reference>
<sequence length="129" mass="14695">MQAPRYAWTSWKDSTRSRDPRGFHITLYASYVMCRKLQYTREKSFVKRAMMHYEERPDILYSLAQLLGRPLQLQRISPLLSSIAVHSPGSLLDAFSPPLPQSLATSSSLSMSIFTSSISISYSSIILKF</sequence>
<dbReference type="EMBL" id="JAHXZJ010001864">
    <property type="protein sequence ID" value="KAH0550132.1"/>
    <property type="molecule type" value="Genomic_DNA"/>
</dbReference>
<dbReference type="Proteomes" id="UP000826195">
    <property type="component" value="Unassembled WGS sequence"/>
</dbReference>
<organism evidence="1 2">
    <name type="scientific">Cotesia glomerata</name>
    <name type="common">Lepidopteran parasitic wasp</name>
    <name type="synonym">Apanteles glomeratus</name>
    <dbReference type="NCBI Taxonomy" id="32391"/>
    <lineage>
        <taxon>Eukaryota</taxon>
        <taxon>Metazoa</taxon>
        <taxon>Ecdysozoa</taxon>
        <taxon>Arthropoda</taxon>
        <taxon>Hexapoda</taxon>
        <taxon>Insecta</taxon>
        <taxon>Pterygota</taxon>
        <taxon>Neoptera</taxon>
        <taxon>Endopterygota</taxon>
        <taxon>Hymenoptera</taxon>
        <taxon>Apocrita</taxon>
        <taxon>Ichneumonoidea</taxon>
        <taxon>Braconidae</taxon>
        <taxon>Microgastrinae</taxon>
        <taxon>Cotesia</taxon>
    </lineage>
</organism>
<protein>
    <submittedName>
        <fullName evidence="1">Uncharacterized protein</fullName>
    </submittedName>
</protein>
<evidence type="ECO:0000313" key="1">
    <source>
        <dbReference type="EMBL" id="KAH0550132.1"/>
    </source>
</evidence>